<keyword evidence="19" id="KW-1185">Reference proteome</keyword>
<evidence type="ECO:0000256" key="1">
    <source>
        <dbReference type="ARBA" id="ARBA00001798"/>
    </source>
</evidence>
<dbReference type="Pfam" id="PF22191">
    <property type="entry name" value="IBR_1"/>
    <property type="match status" value="1"/>
</dbReference>
<comment type="catalytic activity">
    <reaction evidence="1">
        <text>[E2 ubiquitin-conjugating enzyme]-S-ubiquitinyl-L-cysteine + [acceptor protein]-L-lysine = [E2 ubiquitin-conjugating enzyme]-L-cysteine + [acceptor protein]-N(6)-ubiquitinyl-L-lysine.</text>
        <dbReference type="EC" id="2.3.2.31"/>
    </reaction>
</comment>
<feature type="transmembrane region" description="Helical" evidence="15">
    <location>
        <begin position="465"/>
        <end position="488"/>
    </location>
</feature>
<dbReference type="InterPro" id="IPR018957">
    <property type="entry name" value="Znf_C3HC4_RING-type"/>
</dbReference>
<keyword evidence="12 15" id="KW-1133">Transmembrane helix</keyword>
<evidence type="ECO:0000256" key="4">
    <source>
        <dbReference type="ARBA" id="ARBA00012251"/>
    </source>
</evidence>
<dbReference type="KEGG" id="ptm:GSPATT00028340001"/>
<dbReference type="HOGENOM" id="CLU_043897_0_0_1"/>
<evidence type="ECO:0000259" key="16">
    <source>
        <dbReference type="PROSITE" id="PS50089"/>
    </source>
</evidence>
<evidence type="ECO:0000256" key="13">
    <source>
        <dbReference type="ARBA" id="ARBA00023136"/>
    </source>
</evidence>
<evidence type="ECO:0000256" key="15">
    <source>
        <dbReference type="SAM" id="Phobius"/>
    </source>
</evidence>
<evidence type="ECO:0000313" key="19">
    <source>
        <dbReference type="Proteomes" id="UP000000600"/>
    </source>
</evidence>
<evidence type="ECO:0000256" key="6">
    <source>
        <dbReference type="ARBA" id="ARBA00022692"/>
    </source>
</evidence>
<accession>A0BFI8</accession>
<sequence length="504" mass="58769">MLPTNKIDQGEIMLQISQREQELQNQQSSALIQFSSNPICNDNATIQISRLDQEGETIQQHSHQVETQHKEGLNDNSLENQNIDFDSASYSHLQVADEQNQYNTKRQELQQAVKKEDVQIQFNIATNNLQQSNSQKSISIIKFDDNSEVRNNGQTESKPIAHYILIPVYQRKQNFQDNNPQEESDFQQLDQNPNCPICSSNFERIVRLLECEHMFCESCYKEYLEDRIKIAKIHNIPCLQEGCTILFSEDVIKSIVSEQKFQLYLVFKRKYEIENDPNKKWCPAKGCDRYIEKDPKTNLIQCECGQLVCFNCGQVAHQGMLCEDAIQGDFKQALAKYCIKYCPKCKSHIQKNAGCNHMTCANCSFQFCWVCLQPYHEYHYRYWSIRGCAIWTNGRFNTTKEVSNPDKMRRIYFLPRVFLYTFRCPVLIVKLTVKSACKSVVKPFVFLNKQLCRSSKPKFCLLACFYFLFAELLILLIVILVSPFFLFYQCAKEIKWLSIKGCAY</sequence>
<gene>
    <name evidence="18" type="ORF">GSPATT00028340001</name>
</gene>
<evidence type="ECO:0000256" key="9">
    <source>
        <dbReference type="ARBA" id="ARBA00022771"/>
    </source>
</evidence>
<dbReference type="Pfam" id="PF00097">
    <property type="entry name" value="zf-C3HC4"/>
    <property type="match status" value="1"/>
</dbReference>
<feature type="domain" description="RING-type" evidence="16">
    <location>
        <begin position="195"/>
        <end position="238"/>
    </location>
</feature>
<dbReference type="AlphaFoldDB" id="A0BFI8"/>
<dbReference type="EMBL" id="CT867991">
    <property type="protein sequence ID" value="CAK57305.1"/>
    <property type="molecule type" value="Genomic_DNA"/>
</dbReference>
<dbReference type="PROSITE" id="PS00518">
    <property type="entry name" value="ZF_RING_1"/>
    <property type="match status" value="1"/>
</dbReference>
<dbReference type="GO" id="GO:0006511">
    <property type="term" value="P:ubiquitin-dependent protein catabolic process"/>
    <property type="evidence" value="ECO:0000318"/>
    <property type="project" value="GO_Central"/>
</dbReference>
<evidence type="ECO:0000256" key="5">
    <source>
        <dbReference type="ARBA" id="ARBA00022679"/>
    </source>
</evidence>
<dbReference type="InterPro" id="IPR002867">
    <property type="entry name" value="IBR_dom"/>
</dbReference>
<evidence type="ECO:0000256" key="14">
    <source>
        <dbReference type="PROSITE-ProRule" id="PRU00175"/>
    </source>
</evidence>
<dbReference type="InterPro" id="IPR013083">
    <property type="entry name" value="Znf_RING/FYVE/PHD"/>
</dbReference>
<feature type="domain" description="RING-type" evidence="17">
    <location>
        <begin position="191"/>
        <end position="392"/>
    </location>
</feature>
<dbReference type="GO" id="GO:0031090">
    <property type="term" value="C:organelle membrane"/>
    <property type="evidence" value="ECO:0007669"/>
    <property type="project" value="UniProtKB-ARBA"/>
</dbReference>
<keyword evidence="10" id="KW-0833">Ubl conjugation pathway</keyword>
<dbReference type="InterPro" id="IPR031127">
    <property type="entry name" value="E3_UB_ligase_RBR"/>
</dbReference>
<dbReference type="Proteomes" id="UP000000600">
    <property type="component" value="Unassembled WGS sequence"/>
</dbReference>
<dbReference type="SMART" id="SM00647">
    <property type="entry name" value="IBR"/>
    <property type="match status" value="2"/>
</dbReference>
<dbReference type="GO" id="GO:0005737">
    <property type="term" value="C:cytoplasm"/>
    <property type="evidence" value="ECO:0000318"/>
    <property type="project" value="GO_Central"/>
</dbReference>
<keyword evidence="5" id="KW-0808">Transferase</keyword>
<keyword evidence="8" id="KW-0677">Repeat</keyword>
<dbReference type="SMART" id="SM00184">
    <property type="entry name" value="RING"/>
    <property type="match status" value="2"/>
</dbReference>
<dbReference type="RefSeq" id="XP_001424703.1">
    <property type="nucleotide sequence ID" value="XM_001424666.1"/>
</dbReference>
<dbReference type="STRING" id="5888.A0BFI8"/>
<dbReference type="InParanoid" id="A0BFI8"/>
<dbReference type="InterPro" id="IPR044066">
    <property type="entry name" value="TRIAD_supradom"/>
</dbReference>
<dbReference type="CDD" id="cd20336">
    <property type="entry name" value="Rcat_RBR"/>
    <property type="match status" value="1"/>
</dbReference>
<dbReference type="eggNOG" id="KOG1815">
    <property type="taxonomic scope" value="Eukaryota"/>
</dbReference>
<comment type="subcellular location">
    <subcellularLocation>
        <location evidence="2">Membrane</location>
        <topology evidence="2">Single-pass membrane protein</topology>
    </subcellularLocation>
</comment>
<dbReference type="FunFam" id="3.30.40.10:FF:000051">
    <property type="entry name" value="RBR-type E3 ubiquitin transferase"/>
    <property type="match status" value="1"/>
</dbReference>
<keyword evidence="9 14" id="KW-0863">Zinc-finger</keyword>
<dbReference type="Pfam" id="PF01485">
    <property type="entry name" value="IBR"/>
    <property type="match status" value="1"/>
</dbReference>
<evidence type="ECO:0000256" key="3">
    <source>
        <dbReference type="ARBA" id="ARBA00004906"/>
    </source>
</evidence>
<dbReference type="SUPFAM" id="SSF57850">
    <property type="entry name" value="RING/U-box"/>
    <property type="match status" value="3"/>
</dbReference>
<dbReference type="GeneID" id="5010487"/>
<dbReference type="OrthoDB" id="298931at2759"/>
<keyword evidence="11" id="KW-0862">Zinc</keyword>
<dbReference type="OMA" id="LLECEHM"/>
<dbReference type="EC" id="2.3.2.31" evidence="4"/>
<name>A0BFI8_PARTE</name>
<comment type="pathway">
    <text evidence="3">Protein modification; protein ubiquitination.</text>
</comment>
<evidence type="ECO:0000256" key="11">
    <source>
        <dbReference type="ARBA" id="ARBA00022833"/>
    </source>
</evidence>
<dbReference type="Gene3D" id="1.20.120.1750">
    <property type="match status" value="1"/>
</dbReference>
<dbReference type="InterPro" id="IPR017907">
    <property type="entry name" value="Znf_RING_CS"/>
</dbReference>
<dbReference type="PROSITE" id="PS50089">
    <property type="entry name" value="ZF_RING_2"/>
    <property type="match status" value="1"/>
</dbReference>
<evidence type="ECO:0000256" key="12">
    <source>
        <dbReference type="ARBA" id="ARBA00022989"/>
    </source>
</evidence>
<dbReference type="GO" id="GO:0000151">
    <property type="term" value="C:ubiquitin ligase complex"/>
    <property type="evidence" value="ECO:0000318"/>
    <property type="project" value="GO_Central"/>
</dbReference>
<protein>
    <recommendedName>
        <fullName evidence="4">RBR-type E3 ubiquitin transferase</fullName>
        <ecNumber evidence="4">2.3.2.31</ecNumber>
    </recommendedName>
</protein>
<evidence type="ECO:0000313" key="18">
    <source>
        <dbReference type="EMBL" id="CAK57305.1"/>
    </source>
</evidence>
<evidence type="ECO:0000259" key="17">
    <source>
        <dbReference type="PROSITE" id="PS51873"/>
    </source>
</evidence>
<keyword evidence="6 15" id="KW-0812">Transmembrane</keyword>
<dbReference type="FunFam" id="1.20.120.1750:FF:000064">
    <property type="entry name" value="RBR-type E3 ubiquitin transferase"/>
    <property type="match status" value="1"/>
</dbReference>
<evidence type="ECO:0000256" key="7">
    <source>
        <dbReference type="ARBA" id="ARBA00022723"/>
    </source>
</evidence>
<reference evidence="18 19" key="1">
    <citation type="journal article" date="2006" name="Nature">
        <title>Global trends of whole-genome duplications revealed by the ciliate Paramecium tetraurelia.</title>
        <authorList>
            <consortium name="Genoscope"/>
            <person name="Aury J.-M."/>
            <person name="Jaillon O."/>
            <person name="Duret L."/>
            <person name="Noel B."/>
            <person name="Jubin C."/>
            <person name="Porcel B.M."/>
            <person name="Segurens B."/>
            <person name="Daubin V."/>
            <person name="Anthouard V."/>
            <person name="Aiach N."/>
            <person name="Arnaiz O."/>
            <person name="Billaut A."/>
            <person name="Beisson J."/>
            <person name="Blanc I."/>
            <person name="Bouhouche K."/>
            <person name="Camara F."/>
            <person name="Duharcourt S."/>
            <person name="Guigo R."/>
            <person name="Gogendeau D."/>
            <person name="Katinka M."/>
            <person name="Keller A.-M."/>
            <person name="Kissmehl R."/>
            <person name="Klotz C."/>
            <person name="Koll F."/>
            <person name="Le Moue A."/>
            <person name="Lepere C."/>
            <person name="Malinsky S."/>
            <person name="Nowacki M."/>
            <person name="Nowak J.K."/>
            <person name="Plattner H."/>
            <person name="Poulain J."/>
            <person name="Ruiz F."/>
            <person name="Serrano V."/>
            <person name="Zagulski M."/>
            <person name="Dessen P."/>
            <person name="Betermier M."/>
            <person name="Weissenbach J."/>
            <person name="Scarpelli C."/>
            <person name="Schachter V."/>
            <person name="Sperling L."/>
            <person name="Meyer E."/>
            <person name="Cohen J."/>
            <person name="Wincker P."/>
        </authorList>
    </citation>
    <scope>NUCLEOTIDE SEQUENCE [LARGE SCALE GENOMIC DNA]</scope>
    <source>
        <strain evidence="18 19">Stock d4-2</strain>
    </source>
</reference>
<dbReference type="GO" id="GO:0008270">
    <property type="term" value="F:zinc ion binding"/>
    <property type="evidence" value="ECO:0007669"/>
    <property type="project" value="UniProtKB-KW"/>
</dbReference>
<dbReference type="GO" id="GO:0031624">
    <property type="term" value="F:ubiquitin conjugating enzyme binding"/>
    <property type="evidence" value="ECO:0000318"/>
    <property type="project" value="GO_Central"/>
</dbReference>
<dbReference type="PANTHER" id="PTHR11685">
    <property type="entry name" value="RBR FAMILY RING FINGER AND IBR DOMAIN-CONTAINING"/>
    <property type="match status" value="1"/>
</dbReference>
<dbReference type="GO" id="GO:0016567">
    <property type="term" value="P:protein ubiquitination"/>
    <property type="evidence" value="ECO:0007669"/>
    <property type="project" value="InterPro"/>
</dbReference>
<dbReference type="PROSITE" id="PS51873">
    <property type="entry name" value="TRIAD"/>
    <property type="match status" value="1"/>
</dbReference>
<dbReference type="GO" id="GO:0061630">
    <property type="term" value="F:ubiquitin protein ligase activity"/>
    <property type="evidence" value="ECO:0000318"/>
    <property type="project" value="GO_Central"/>
</dbReference>
<dbReference type="Gene3D" id="3.30.40.10">
    <property type="entry name" value="Zinc/RING finger domain, C3HC4 (zinc finger)"/>
    <property type="match status" value="1"/>
</dbReference>
<evidence type="ECO:0000256" key="8">
    <source>
        <dbReference type="ARBA" id="ARBA00022737"/>
    </source>
</evidence>
<proteinExistence type="predicted"/>
<dbReference type="InterPro" id="IPR001841">
    <property type="entry name" value="Znf_RING"/>
</dbReference>
<keyword evidence="7" id="KW-0479">Metal-binding</keyword>
<evidence type="ECO:0000256" key="10">
    <source>
        <dbReference type="ARBA" id="ARBA00022786"/>
    </source>
</evidence>
<evidence type="ECO:0000256" key="2">
    <source>
        <dbReference type="ARBA" id="ARBA00004167"/>
    </source>
</evidence>
<organism evidence="18 19">
    <name type="scientific">Paramecium tetraurelia</name>
    <dbReference type="NCBI Taxonomy" id="5888"/>
    <lineage>
        <taxon>Eukaryota</taxon>
        <taxon>Sar</taxon>
        <taxon>Alveolata</taxon>
        <taxon>Ciliophora</taxon>
        <taxon>Intramacronucleata</taxon>
        <taxon>Oligohymenophorea</taxon>
        <taxon>Peniculida</taxon>
        <taxon>Parameciidae</taxon>
        <taxon>Paramecium</taxon>
    </lineage>
</organism>
<keyword evidence="13 15" id="KW-0472">Membrane</keyword>